<evidence type="ECO:0000256" key="2">
    <source>
        <dbReference type="ARBA" id="ARBA00023242"/>
    </source>
</evidence>
<dbReference type="Proteomes" id="UP001448207">
    <property type="component" value="Unassembled WGS sequence"/>
</dbReference>
<gene>
    <name evidence="5" type="ORF">J3Q64DRAFT_1605831</name>
</gene>
<evidence type="ECO:0000256" key="3">
    <source>
        <dbReference type="SAM" id="MobiDB-lite"/>
    </source>
</evidence>
<dbReference type="PANTHER" id="PTHR10252">
    <property type="entry name" value="HISTONE-LIKE TRANSCRIPTION FACTOR CCAAT-RELATED"/>
    <property type="match status" value="1"/>
</dbReference>
<dbReference type="EMBL" id="JBCLYO010000015">
    <property type="protein sequence ID" value="KAL0082622.1"/>
    <property type="molecule type" value="Genomic_DNA"/>
</dbReference>
<keyword evidence="6" id="KW-1185">Reference proteome</keyword>
<accession>A0ABR3AU09</accession>
<dbReference type="InterPro" id="IPR050568">
    <property type="entry name" value="Transcr_DNA_Rep_Reg"/>
</dbReference>
<organism evidence="5 6">
    <name type="scientific">Phycomyces blakesleeanus</name>
    <dbReference type="NCBI Taxonomy" id="4837"/>
    <lineage>
        <taxon>Eukaryota</taxon>
        <taxon>Fungi</taxon>
        <taxon>Fungi incertae sedis</taxon>
        <taxon>Mucoromycota</taxon>
        <taxon>Mucoromycotina</taxon>
        <taxon>Mucoromycetes</taxon>
        <taxon>Mucorales</taxon>
        <taxon>Phycomycetaceae</taxon>
        <taxon>Phycomyces</taxon>
    </lineage>
</organism>
<comment type="subcellular location">
    <subcellularLocation>
        <location evidence="1">Nucleus</location>
    </subcellularLocation>
</comment>
<evidence type="ECO:0000313" key="5">
    <source>
        <dbReference type="EMBL" id="KAL0082622.1"/>
    </source>
</evidence>
<dbReference type="PANTHER" id="PTHR10252:SF54">
    <property type="entry name" value="CHROMATIN ACCESSIBILITY COMPLEX PROTEIN 1"/>
    <property type="match status" value="1"/>
</dbReference>
<comment type="caution">
    <text evidence="5">The sequence shown here is derived from an EMBL/GenBank/DDBJ whole genome shotgun (WGS) entry which is preliminary data.</text>
</comment>
<dbReference type="Pfam" id="PF00808">
    <property type="entry name" value="CBFD_NFYB_HMF"/>
    <property type="match status" value="1"/>
</dbReference>
<feature type="non-terminal residue" evidence="5">
    <location>
        <position position="124"/>
    </location>
</feature>
<dbReference type="InterPro" id="IPR009072">
    <property type="entry name" value="Histone-fold"/>
</dbReference>
<dbReference type="InterPro" id="IPR003958">
    <property type="entry name" value="CBFA_NFYB_domain"/>
</dbReference>
<evidence type="ECO:0000256" key="1">
    <source>
        <dbReference type="ARBA" id="ARBA00004123"/>
    </source>
</evidence>
<feature type="region of interest" description="Disordered" evidence="3">
    <location>
        <begin position="101"/>
        <end position="124"/>
    </location>
</feature>
<feature type="domain" description="Transcription factor CBF/NF-Y/archaeal histone" evidence="4">
    <location>
        <begin position="11"/>
        <end position="72"/>
    </location>
</feature>
<evidence type="ECO:0000259" key="4">
    <source>
        <dbReference type="Pfam" id="PF00808"/>
    </source>
</evidence>
<dbReference type="SUPFAM" id="SSF47113">
    <property type="entry name" value="Histone-fold"/>
    <property type="match status" value="1"/>
</dbReference>
<feature type="non-terminal residue" evidence="5">
    <location>
        <position position="1"/>
    </location>
</feature>
<evidence type="ECO:0000313" key="6">
    <source>
        <dbReference type="Proteomes" id="UP001448207"/>
    </source>
</evidence>
<keyword evidence="2" id="KW-0539">Nucleus</keyword>
<name>A0ABR3AU09_PHYBL</name>
<sequence>KLERLPGTTIIPLARVKRVIKEDKDVSLINAEAIFCVAYATELFMEYLVTEGYQRAKRDKRKTVYYKDLASTVTEVEQFEFLEDVIPPTLTLKTAIERRKEALENEGSAPKKQKTIKDTSAQTP</sequence>
<dbReference type="Gene3D" id="1.10.20.10">
    <property type="entry name" value="Histone, subunit A"/>
    <property type="match status" value="1"/>
</dbReference>
<reference evidence="5 6" key="1">
    <citation type="submission" date="2024-04" db="EMBL/GenBank/DDBJ databases">
        <title>Symmetric and asymmetric DNA N6-adenine methylation regulates different biological responses in Mucorales.</title>
        <authorList>
            <consortium name="Lawrence Berkeley National Laboratory"/>
            <person name="Lax C."/>
            <person name="Mondo S.J."/>
            <person name="Osorio-Concepcion M."/>
            <person name="Muszewska A."/>
            <person name="Corrochano-Luque M."/>
            <person name="Gutierrez G."/>
            <person name="Riley R."/>
            <person name="Lipzen A."/>
            <person name="Guo J."/>
            <person name="Hundley H."/>
            <person name="Amirebrahimi M."/>
            <person name="Ng V."/>
            <person name="Lorenzo-Gutierrez D."/>
            <person name="Binder U."/>
            <person name="Yang J."/>
            <person name="Song Y."/>
            <person name="Canovas D."/>
            <person name="Navarro E."/>
            <person name="Freitag M."/>
            <person name="Gabaldon T."/>
            <person name="Grigoriev I.V."/>
            <person name="Corrochano L.M."/>
            <person name="Nicolas F.E."/>
            <person name="Garre V."/>
        </authorList>
    </citation>
    <scope>NUCLEOTIDE SEQUENCE [LARGE SCALE GENOMIC DNA]</scope>
    <source>
        <strain evidence="5 6">L51</strain>
    </source>
</reference>
<proteinExistence type="predicted"/>
<protein>
    <submittedName>
        <fullName evidence="5">Histone-fold-containing protein</fullName>
    </submittedName>
</protein>
<dbReference type="CDD" id="cd23645">
    <property type="entry name" value="HFD_Dpb3-like"/>
    <property type="match status" value="1"/>
</dbReference>